<proteinExistence type="inferred from homology"/>
<dbReference type="GO" id="GO:0046872">
    <property type="term" value="F:metal ion binding"/>
    <property type="evidence" value="ECO:0007669"/>
    <property type="project" value="UniProtKB-KW"/>
</dbReference>
<evidence type="ECO:0000256" key="10">
    <source>
        <dbReference type="ARBA" id="ARBA00023242"/>
    </source>
</evidence>
<evidence type="ECO:0000256" key="8">
    <source>
        <dbReference type="ARBA" id="ARBA00023180"/>
    </source>
</evidence>
<feature type="active site" description="Proton donor 1" evidence="11">
    <location>
        <position position="742"/>
    </location>
</feature>
<comment type="caution">
    <text evidence="20">The sequence shown here is derived from an EMBL/GenBank/DDBJ whole genome shotgun (WGS) entry which is preliminary data.</text>
</comment>
<dbReference type="GO" id="GO:0005681">
    <property type="term" value="C:spliceosomal complex"/>
    <property type="evidence" value="ECO:0007669"/>
    <property type="project" value="UniProtKB-KW"/>
</dbReference>
<evidence type="ECO:0000256" key="18">
    <source>
        <dbReference type="RuleBase" id="RU361144"/>
    </source>
</evidence>
<reference evidence="20 21" key="1">
    <citation type="submission" date="2024-05" db="EMBL/GenBank/DDBJ databases">
        <title>Culex pipiens pipiens assembly and annotation.</title>
        <authorList>
            <person name="Alout H."/>
            <person name="Durand T."/>
        </authorList>
    </citation>
    <scope>NUCLEOTIDE SEQUENCE [LARGE SCALE GENOMIC DNA]</scope>
    <source>
        <strain evidence="20">HA-2024</strain>
        <tissue evidence="20">Whole body</tissue>
    </source>
</reference>
<keyword evidence="9" id="KW-0508">mRNA splicing</keyword>
<dbReference type="SUPFAM" id="SSF55486">
    <property type="entry name" value="Metalloproteases ('zincins'), catalytic domain"/>
    <property type="match status" value="1"/>
</dbReference>
<comment type="caution">
    <text evidence="17">Lacks conserved residue(s) required for the propagation of feature annotation.</text>
</comment>
<evidence type="ECO:0000256" key="14">
    <source>
        <dbReference type="PIRSR" id="PIRSR601548-3"/>
    </source>
</evidence>
<evidence type="ECO:0000256" key="17">
    <source>
        <dbReference type="PROSITE-ProRule" id="PRU01355"/>
    </source>
</evidence>
<evidence type="ECO:0000313" key="20">
    <source>
        <dbReference type="EMBL" id="KAL1399458.1"/>
    </source>
</evidence>
<evidence type="ECO:0000256" key="7">
    <source>
        <dbReference type="ARBA" id="ARBA00023157"/>
    </source>
</evidence>
<comment type="similarity">
    <text evidence="2">Belongs to the PRP38 family.</text>
</comment>
<feature type="binding site" evidence="14">
    <location>
        <position position="603"/>
    </location>
    <ligand>
        <name>Zn(2+)</name>
        <dbReference type="ChEBI" id="CHEBI:29105"/>
        <label>1</label>
        <note>catalytic</note>
    </ligand>
</feature>
<evidence type="ECO:0000256" key="2">
    <source>
        <dbReference type="ARBA" id="ARBA00006164"/>
    </source>
</evidence>
<feature type="binding site" evidence="16">
    <location>
        <position position="603"/>
    </location>
    <ligand>
        <name>Zn(2+)</name>
        <dbReference type="ChEBI" id="CHEBI:29105"/>
        <label>2</label>
        <note>catalytic</note>
    </ligand>
</feature>
<feature type="binding site" evidence="16">
    <location>
        <position position="631"/>
    </location>
    <ligand>
        <name>Zn(2+)</name>
        <dbReference type="ChEBI" id="CHEBI:29105"/>
        <label>2</label>
        <note>catalytic</note>
    </ligand>
</feature>
<dbReference type="Proteomes" id="UP001562425">
    <property type="component" value="Unassembled WGS sequence"/>
</dbReference>
<feature type="compositionally biased region" description="Acidic residues" evidence="19">
    <location>
        <begin position="1"/>
        <end position="10"/>
    </location>
</feature>
<evidence type="ECO:0000256" key="1">
    <source>
        <dbReference type="ARBA" id="ARBA00004123"/>
    </source>
</evidence>
<gene>
    <name evidence="20" type="ORF">pipiens_008196</name>
</gene>
<evidence type="ECO:0000256" key="11">
    <source>
        <dbReference type="PIRSR" id="PIRSR601548-1"/>
    </source>
</evidence>
<dbReference type="AlphaFoldDB" id="A0ABD1DIJ4"/>
<dbReference type="PANTHER" id="PTHR10514">
    <property type="entry name" value="ANGIOTENSIN-CONVERTING ENZYME"/>
    <property type="match status" value="1"/>
</dbReference>
<dbReference type="EMBL" id="JBEHCU010005540">
    <property type="protein sequence ID" value="KAL1399458.1"/>
    <property type="molecule type" value="Genomic_DNA"/>
</dbReference>
<keyword evidence="10" id="KW-0539">Nucleus</keyword>
<dbReference type="GO" id="GO:0008237">
    <property type="term" value="F:metallopeptidase activity"/>
    <property type="evidence" value="ECO:0007669"/>
    <property type="project" value="UniProtKB-KW"/>
</dbReference>
<organism evidence="20 21">
    <name type="scientific">Culex pipiens pipiens</name>
    <name type="common">Northern house mosquito</name>
    <dbReference type="NCBI Taxonomy" id="38569"/>
    <lineage>
        <taxon>Eukaryota</taxon>
        <taxon>Metazoa</taxon>
        <taxon>Ecdysozoa</taxon>
        <taxon>Arthropoda</taxon>
        <taxon>Hexapoda</taxon>
        <taxon>Insecta</taxon>
        <taxon>Pterygota</taxon>
        <taxon>Neoptera</taxon>
        <taxon>Endopterygota</taxon>
        <taxon>Diptera</taxon>
        <taxon>Nematocera</taxon>
        <taxon>Culicoidea</taxon>
        <taxon>Culicidae</taxon>
        <taxon>Culicinae</taxon>
        <taxon>Culicini</taxon>
        <taxon>Culex</taxon>
        <taxon>Culex</taxon>
    </lineage>
</organism>
<comment type="cofactor">
    <cofactor evidence="18">
        <name>Zn(2+)</name>
        <dbReference type="ChEBI" id="CHEBI:29105"/>
    </cofactor>
    <text evidence="18">Binds 1 zinc ion per subunit.</text>
</comment>
<feature type="region of interest" description="Disordered" evidence="19">
    <location>
        <begin position="1"/>
        <end position="26"/>
    </location>
</feature>
<evidence type="ECO:0000256" key="19">
    <source>
        <dbReference type="SAM" id="MobiDB-lite"/>
    </source>
</evidence>
<protein>
    <recommendedName>
        <fullName evidence="18">Angiotensin-converting enzyme</fullName>
        <ecNumber evidence="18">3.4.-.-</ecNumber>
    </recommendedName>
</protein>
<feature type="compositionally biased region" description="Basic and acidic residues" evidence="19">
    <location>
        <begin position="269"/>
        <end position="288"/>
    </location>
</feature>
<keyword evidence="6" id="KW-0732">Signal</keyword>
<dbReference type="GO" id="GO:0006397">
    <property type="term" value="P:mRNA processing"/>
    <property type="evidence" value="ECO:0007669"/>
    <property type="project" value="UniProtKB-KW"/>
</dbReference>
<comment type="subcellular location">
    <subcellularLocation>
        <location evidence="1">Nucleus</location>
    </subcellularLocation>
</comment>
<dbReference type="InterPro" id="IPR005037">
    <property type="entry name" value="PRP38"/>
</dbReference>
<keyword evidence="4" id="KW-0507">mRNA processing</keyword>
<keyword evidence="14 18" id="KW-0479">Metal-binding</keyword>
<dbReference type="PANTHER" id="PTHR10514:SF27">
    <property type="entry name" value="ANGIOTENSIN-CONVERTING ENZYME"/>
    <property type="match status" value="1"/>
</dbReference>
<feature type="binding site" evidence="14">
    <location>
        <position position="631"/>
    </location>
    <ligand>
        <name>Zn(2+)</name>
        <dbReference type="ChEBI" id="CHEBI:29105"/>
        <label>1</label>
        <note>catalytic</note>
    </ligand>
</feature>
<feature type="binding site" evidence="13">
    <location>
        <position position="751"/>
    </location>
    <ligand>
        <name>chloride</name>
        <dbReference type="ChEBI" id="CHEBI:17996"/>
        <label>1</label>
    </ligand>
</feature>
<dbReference type="InterPro" id="IPR001548">
    <property type="entry name" value="Peptidase_M2"/>
</dbReference>
<dbReference type="Gene3D" id="1.10.1370.30">
    <property type="match status" value="1"/>
</dbReference>
<dbReference type="GO" id="GO:0008380">
    <property type="term" value="P:RNA splicing"/>
    <property type="evidence" value="ECO:0007669"/>
    <property type="project" value="UniProtKB-KW"/>
</dbReference>
<evidence type="ECO:0000256" key="3">
    <source>
        <dbReference type="ARBA" id="ARBA00008139"/>
    </source>
</evidence>
<evidence type="ECO:0000256" key="9">
    <source>
        <dbReference type="ARBA" id="ARBA00023187"/>
    </source>
</evidence>
<keyword evidence="8 18" id="KW-0325">Glycoprotein</keyword>
<evidence type="ECO:0000256" key="13">
    <source>
        <dbReference type="PIRSR" id="PIRSR601548-2"/>
    </source>
</evidence>
<dbReference type="PROSITE" id="PS52011">
    <property type="entry name" value="PEPTIDASE_M2"/>
    <property type="match status" value="1"/>
</dbReference>
<dbReference type="GO" id="GO:0004180">
    <property type="term" value="F:carboxypeptidase activity"/>
    <property type="evidence" value="ECO:0007669"/>
    <property type="project" value="UniProtKB-KW"/>
</dbReference>
<name>A0ABD1DIJ4_CULPP</name>
<evidence type="ECO:0000256" key="12">
    <source>
        <dbReference type="PIRSR" id="PIRSR601548-11"/>
    </source>
</evidence>
<keyword evidence="7 15" id="KW-1015">Disulfide bond</keyword>
<feature type="disulfide bond" evidence="15 17">
    <location>
        <begin position="572"/>
        <end position="590"/>
    </location>
</feature>
<evidence type="ECO:0000256" key="4">
    <source>
        <dbReference type="ARBA" id="ARBA00022664"/>
    </source>
</evidence>
<dbReference type="PRINTS" id="PR00791">
    <property type="entry name" value="PEPDIPTASEA"/>
</dbReference>
<keyword evidence="18" id="KW-0645">Protease</keyword>
<keyword evidence="5" id="KW-0747">Spliceosome</keyword>
<sequence>MDSEYYDDEQQQQPNHPPKKSAKQNNALPLWGNESTMNLNPLILANIQGSSYFKVSLFKLKTYHEVVDEIYYQVKHLEPWERGSRKTSGQTGMCGGVRGVGAGGIVSTAFCLLYKLYTLRLTRKQVNGLLTHTDSPYIRALGFMYLRYTQPPADLYDWYEEYLLDEEEIDVKAGGGQSITIGLMCRQFLTKLDWFSTLFPRIPVPIQKQIQQKLEQFATENNVSFAEAANPNERYSKAGAGRYERPGAASARGDDYGESSRGSAPPLPKRSEYSGHCDRGNRRRREGREDLHPAIAWFDQMNSELKQLNHEAAQYAWEASTLPTQSSAATVEKIGQLTVRKAHWERTMCGRGEQHRDFNASLGRALQLLCRSWVNTDDEMRWVATIHQFSKQSDCKINESDILKWAWHSWRMAVGPPIKQTYGKLIHLMNNGARRVGFQDAGDSWREELEMPNLRATVHRLWQEVKPLYQKFHAVIRHHLRKRYPEIKDFDRLGLIPAHILGDMWSQNWETYAASIVPHEVDIEHNFKRMNWTGRQLVKRAEDFYSSTGLPMMTKQFWEKSVFKRGANVTKCHGTAANMYEEGDFRMIVCAGSTSSDFYVVMHEMGHIMYYMLASDQPTIFQDGTNSAFQESIGDTIHLASMSPLHLTRLGLLNSSYLKPEVDNTLNSFDYALLMKTALVKIPALPFAYIMDRYRWDLFEGSANFEEDANRYFWYLLESEQGIKPPLNTDRTHLFDAAAKYHFPDNTPYVRYFLANILSFQLLEGLCRKSIYGSVDSPYQLPMPLHRCDLYGSKRVGRVLKKALAPGGSQRWTTVLKALTGTEEISVDSMVRYFEPLTKYLDKIIEQQGIPVGW</sequence>
<feature type="active site" description="Proton acceptor 1" evidence="11">
    <location>
        <position position="604"/>
    </location>
</feature>
<evidence type="ECO:0000256" key="16">
    <source>
        <dbReference type="PIRSR" id="PIRSR601548-8"/>
    </source>
</evidence>
<accession>A0ABD1DIJ4</accession>
<keyword evidence="18" id="KW-0482">Metalloprotease</keyword>
<evidence type="ECO:0000256" key="15">
    <source>
        <dbReference type="PIRSR" id="PIRSR601548-4"/>
    </source>
</evidence>
<dbReference type="CDD" id="cd06461">
    <property type="entry name" value="M2_ACE"/>
    <property type="match status" value="1"/>
</dbReference>
<dbReference type="Pfam" id="PF03371">
    <property type="entry name" value="PRP38"/>
    <property type="match status" value="1"/>
</dbReference>
<evidence type="ECO:0000256" key="6">
    <source>
        <dbReference type="ARBA" id="ARBA00022729"/>
    </source>
</evidence>
<comment type="similarity">
    <text evidence="3 17 18">Belongs to the peptidase M2 family.</text>
</comment>
<feature type="disulfide bond" evidence="15">
    <location>
        <begin position="767"/>
        <end position="788"/>
    </location>
</feature>
<evidence type="ECO:0000313" key="21">
    <source>
        <dbReference type="Proteomes" id="UP001562425"/>
    </source>
</evidence>
<keyword evidence="18" id="KW-0121">Carboxypeptidase</keyword>
<keyword evidence="18" id="KW-0378">Hydrolase</keyword>
<feature type="active site" description="Proton acceptor 2" evidence="12">
    <location>
        <position position="604"/>
    </location>
</feature>
<feature type="region of interest" description="Disordered" evidence="19">
    <location>
        <begin position="236"/>
        <end position="288"/>
    </location>
</feature>
<dbReference type="EC" id="3.4.-.-" evidence="18"/>
<keyword evidence="14 18" id="KW-0862">Zinc</keyword>
<feature type="active site" description="Proton donor 2" evidence="12">
    <location>
        <position position="742"/>
    </location>
</feature>
<dbReference type="GO" id="GO:0006508">
    <property type="term" value="P:proteolysis"/>
    <property type="evidence" value="ECO:0007669"/>
    <property type="project" value="UniProtKB-KW"/>
</dbReference>
<dbReference type="Pfam" id="PF01401">
    <property type="entry name" value="Peptidase_M2"/>
    <property type="match status" value="1"/>
</dbReference>
<keyword evidence="21" id="KW-1185">Reference proteome</keyword>
<evidence type="ECO:0000256" key="5">
    <source>
        <dbReference type="ARBA" id="ARBA00022728"/>
    </source>
</evidence>
<feature type="binding site" evidence="14">
    <location>
        <position position="607"/>
    </location>
    <ligand>
        <name>Zn(2+)</name>
        <dbReference type="ChEBI" id="CHEBI:29105"/>
        <label>1</label>
        <note>catalytic</note>
    </ligand>
</feature>
<feature type="binding site" evidence="16">
    <location>
        <position position="607"/>
    </location>
    <ligand>
        <name>Zn(2+)</name>
        <dbReference type="ChEBI" id="CHEBI:29105"/>
        <label>2</label>
        <note>catalytic</note>
    </ligand>
</feature>